<protein>
    <recommendedName>
        <fullName evidence="3">Lipoprotein</fullName>
    </recommendedName>
</protein>
<sequence length="194" mass="22703">MRKHLFQISIIGFLILISCQKEKEITIENDDFKWTINIPNNFKEVSEKNWIKVKSDGMESFEKVSAQKVKKEDIENTLFAYKNGQFHTLESNYKIINTTENYIKSNKELNTVTYESLKKAMSNTELDSLSSKQVISGMEFDTFEINFDYPNGERLTTKSFRRLFGNKRFTINIVYKDEAIGKELINSITNSKFE</sequence>
<evidence type="ECO:0000313" key="1">
    <source>
        <dbReference type="EMBL" id="MRX64660.1"/>
    </source>
</evidence>
<keyword evidence="2" id="KW-1185">Reference proteome</keyword>
<dbReference type="AlphaFoldDB" id="A0A6I2MQE3"/>
<dbReference type="RefSeq" id="WP_154366753.1">
    <property type="nucleotide sequence ID" value="NZ_WKJH01000008.1"/>
</dbReference>
<gene>
    <name evidence="1" type="ORF">GJ691_10805</name>
</gene>
<dbReference type="EMBL" id="WKJH01000008">
    <property type="protein sequence ID" value="MRX64660.1"/>
    <property type="molecule type" value="Genomic_DNA"/>
</dbReference>
<reference evidence="1 2" key="1">
    <citation type="submission" date="2019-11" db="EMBL/GenBank/DDBJ databases">
        <title>Maribacter lutea sp. nov., a marine bacterium isolated from intertidal sand.</title>
        <authorList>
            <person name="Liu A."/>
        </authorList>
    </citation>
    <scope>NUCLEOTIDE SEQUENCE [LARGE SCALE GENOMIC DNA]</scope>
    <source>
        <strain evidence="1 2">RZ05</strain>
    </source>
</reference>
<name>A0A6I2MQE3_9FLAO</name>
<dbReference type="Proteomes" id="UP000443153">
    <property type="component" value="Unassembled WGS sequence"/>
</dbReference>
<evidence type="ECO:0000313" key="2">
    <source>
        <dbReference type="Proteomes" id="UP000443153"/>
    </source>
</evidence>
<comment type="caution">
    <text evidence="1">The sequence shown here is derived from an EMBL/GenBank/DDBJ whole genome shotgun (WGS) entry which is preliminary data.</text>
</comment>
<organism evidence="1 2">
    <name type="scientific">Maribacter luteus</name>
    <dbReference type="NCBI Taxonomy" id="2594478"/>
    <lineage>
        <taxon>Bacteria</taxon>
        <taxon>Pseudomonadati</taxon>
        <taxon>Bacteroidota</taxon>
        <taxon>Flavobacteriia</taxon>
        <taxon>Flavobacteriales</taxon>
        <taxon>Flavobacteriaceae</taxon>
        <taxon>Maribacter</taxon>
    </lineage>
</organism>
<dbReference type="PROSITE" id="PS51257">
    <property type="entry name" value="PROKAR_LIPOPROTEIN"/>
    <property type="match status" value="1"/>
</dbReference>
<proteinExistence type="predicted"/>
<dbReference type="OrthoDB" id="1492466at2"/>
<evidence type="ECO:0008006" key="3">
    <source>
        <dbReference type="Google" id="ProtNLM"/>
    </source>
</evidence>
<accession>A0A6I2MQE3</accession>